<dbReference type="AlphaFoldDB" id="A0A6P4ZH37"/>
<feature type="domain" description="SCP" evidence="3">
    <location>
        <begin position="40"/>
        <end position="173"/>
    </location>
</feature>
<evidence type="ECO:0000256" key="1">
    <source>
        <dbReference type="ARBA" id="ARBA00009923"/>
    </source>
</evidence>
<dbReference type="InterPro" id="IPR002413">
    <property type="entry name" value="V5_allergen-like"/>
</dbReference>
<organism evidence="4 5">
    <name type="scientific">Branchiostoma belcheri</name>
    <name type="common">Amphioxus</name>
    <dbReference type="NCBI Taxonomy" id="7741"/>
    <lineage>
        <taxon>Eukaryota</taxon>
        <taxon>Metazoa</taxon>
        <taxon>Chordata</taxon>
        <taxon>Cephalochordata</taxon>
        <taxon>Leptocardii</taxon>
        <taxon>Amphioxiformes</taxon>
        <taxon>Branchiostomatidae</taxon>
        <taxon>Branchiostoma</taxon>
    </lineage>
</organism>
<reference evidence="5" key="1">
    <citation type="submission" date="2025-08" db="UniProtKB">
        <authorList>
            <consortium name="RefSeq"/>
        </authorList>
    </citation>
    <scope>IDENTIFICATION</scope>
    <source>
        <tissue evidence="5">Gonad</tissue>
    </source>
</reference>
<dbReference type="PANTHER" id="PTHR10334">
    <property type="entry name" value="CYSTEINE-RICH SECRETORY PROTEIN-RELATED"/>
    <property type="match status" value="1"/>
</dbReference>
<sequence length="183" mass="20009">MPNLQGNMDSKPLGTSGTNKDCSLHRSYRRKTDLSAKMTEFAKNCLAVHNELRAKHGAPALKLSDKLTEHAQKWADHLAKIGKLEHSEGSGYGENVAMQWGDDVPARSFVQQWYSEVERYDFGDKGGNYQPSAGHFSQVVWKGSKELGVGTAKSDKGMAVTVCNYSPPGNMQGAFGSNVQSEN</sequence>
<feature type="compositionally biased region" description="Polar residues" evidence="2">
    <location>
        <begin position="1"/>
        <end position="21"/>
    </location>
</feature>
<dbReference type="SMART" id="SM00198">
    <property type="entry name" value="SCP"/>
    <property type="match status" value="1"/>
</dbReference>
<gene>
    <name evidence="5" type="primary">LOC109482261</name>
</gene>
<dbReference type="PROSITE" id="PS01009">
    <property type="entry name" value="CRISP_1"/>
    <property type="match status" value="1"/>
</dbReference>
<dbReference type="Gene3D" id="3.40.33.10">
    <property type="entry name" value="CAP"/>
    <property type="match status" value="1"/>
</dbReference>
<dbReference type="Proteomes" id="UP000515135">
    <property type="component" value="Unplaced"/>
</dbReference>
<dbReference type="InterPro" id="IPR018244">
    <property type="entry name" value="Allrgn_V5/Tpx1_CS"/>
</dbReference>
<dbReference type="InterPro" id="IPR014044">
    <property type="entry name" value="CAP_dom"/>
</dbReference>
<evidence type="ECO:0000259" key="3">
    <source>
        <dbReference type="SMART" id="SM00198"/>
    </source>
</evidence>
<dbReference type="GeneID" id="109482261"/>
<dbReference type="RefSeq" id="XP_019640510.1">
    <property type="nucleotide sequence ID" value="XM_019784951.1"/>
</dbReference>
<dbReference type="OrthoDB" id="337038at2759"/>
<dbReference type="GO" id="GO:0005576">
    <property type="term" value="C:extracellular region"/>
    <property type="evidence" value="ECO:0007669"/>
    <property type="project" value="InterPro"/>
</dbReference>
<evidence type="ECO:0000256" key="2">
    <source>
        <dbReference type="SAM" id="MobiDB-lite"/>
    </source>
</evidence>
<name>A0A6P4ZH37_BRABE</name>
<dbReference type="CDD" id="cd05382">
    <property type="entry name" value="CAP_GAPR1-like"/>
    <property type="match status" value="1"/>
</dbReference>
<feature type="region of interest" description="Disordered" evidence="2">
    <location>
        <begin position="1"/>
        <end position="24"/>
    </location>
</feature>
<dbReference type="KEGG" id="bbel:109482261"/>
<protein>
    <submittedName>
        <fullName evidence="5">Golgi-associated plant pathogenesis-related protein 1-like</fullName>
    </submittedName>
</protein>
<comment type="similarity">
    <text evidence="1">Belongs to the CRISP family.</text>
</comment>
<dbReference type="SUPFAM" id="SSF55797">
    <property type="entry name" value="PR-1-like"/>
    <property type="match status" value="1"/>
</dbReference>
<accession>A0A6P4ZH37</accession>
<dbReference type="InterPro" id="IPR001283">
    <property type="entry name" value="CRISP-related"/>
</dbReference>
<dbReference type="InterPro" id="IPR035940">
    <property type="entry name" value="CAP_sf"/>
</dbReference>
<dbReference type="Pfam" id="PF00188">
    <property type="entry name" value="CAP"/>
    <property type="match status" value="1"/>
</dbReference>
<keyword evidence="4" id="KW-1185">Reference proteome</keyword>
<proteinExistence type="inferred from homology"/>
<dbReference type="InterPro" id="IPR034113">
    <property type="entry name" value="SCP_GAPR1-like"/>
</dbReference>
<evidence type="ECO:0000313" key="4">
    <source>
        <dbReference type="Proteomes" id="UP000515135"/>
    </source>
</evidence>
<dbReference type="FunFam" id="3.40.33.10:FF:000002">
    <property type="entry name" value="Golgi-associated plant pathogenesis-related protein 1"/>
    <property type="match status" value="1"/>
</dbReference>
<dbReference type="PRINTS" id="PR00837">
    <property type="entry name" value="V5TPXLIKE"/>
</dbReference>
<dbReference type="PRINTS" id="PR00838">
    <property type="entry name" value="V5ALLERGEN"/>
</dbReference>
<evidence type="ECO:0000313" key="5">
    <source>
        <dbReference type="RefSeq" id="XP_019640510.1"/>
    </source>
</evidence>